<gene>
    <name evidence="2" type="ORF">HMPREF9440_00590</name>
</gene>
<protein>
    <recommendedName>
        <fullName evidence="4">Tat pathway signal sequence domain protein</fullName>
    </recommendedName>
</protein>
<feature type="chain" id="PRO_5003587295" description="Tat pathway signal sequence domain protein" evidence="1">
    <location>
        <begin position="48"/>
        <end position="86"/>
    </location>
</feature>
<evidence type="ECO:0000256" key="1">
    <source>
        <dbReference type="SAM" id="SignalP"/>
    </source>
</evidence>
<keyword evidence="1" id="KW-0732">Signal</keyword>
<dbReference type="EMBL" id="AFBQ01000072">
    <property type="protein sequence ID" value="EHY32020.1"/>
    <property type="molecule type" value="Genomic_DNA"/>
</dbReference>
<dbReference type="RefSeq" id="WP_008541171.1">
    <property type="nucleotide sequence ID" value="NZ_JH604895.1"/>
</dbReference>
<dbReference type="HOGENOM" id="CLU_2496745_0_0_4"/>
<keyword evidence="3" id="KW-1185">Reference proteome</keyword>
<proteinExistence type="predicted"/>
<sequence>MQHFFGRRYDTQDLRPKTTKLRQTDAFRLSLLAALLPVLLPAAQAEAAEGGIAIENCADSGDLLPTAARTRPHPRHIAFQVILKGG</sequence>
<evidence type="ECO:0008006" key="4">
    <source>
        <dbReference type="Google" id="ProtNLM"/>
    </source>
</evidence>
<accession>H3KCY6</accession>
<name>H3KCY6_9BURK</name>
<dbReference type="PATRIC" id="fig|762967.3.peg.483"/>
<evidence type="ECO:0000313" key="3">
    <source>
        <dbReference type="Proteomes" id="UP000004956"/>
    </source>
</evidence>
<comment type="caution">
    <text evidence="2">The sequence shown here is derived from an EMBL/GenBank/DDBJ whole genome shotgun (WGS) entry which is preliminary data.</text>
</comment>
<feature type="signal peptide" evidence="1">
    <location>
        <begin position="1"/>
        <end position="47"/>
    </location>
</feature>
<organism evidence="2 3">
    <name type="scientific">Sutterella parvirubra YIT 11816</name>
    <dbReference type="NCBI Taxonomy" id="762967"/>
    <lineage>
        <taxon>Bacteria</taxon>
        <taxon>Pseudomonadati</taxon>
        <taxon>Pseudomonadota</taxon>
        <taxon>Betaproteobacteria</taxon>
        <taxon>Burkholderiales</taxon>
        <taxon>Sutterellaceae</taxon>
        <taxon>Sutterella</taxon>
    </lineage>
</organism>
<dbReference type="Proteomes" id="UP000004956">
    <property type="component" value="Unassembled WGS sequence"/>
</dbReference>
<evidence type="ECO:0000313" key="2">
    <source>
        <dbReference type="EMBL" id="EHY32020.1"/>
    </source>
</evidence>
<dbReference type="AlphaFoldDB" id="H3KCY6"/>
<reference evidence="2 3" key="1">
    <citation type="submission" date="2011-11" db="EMBL/GenBank/DDBJ databases">
        <authorList>
            <person name="Weinstock G."/>
            <person name="Sodergren E."/>
            <person name="Clifton S."/>
            <person name="Fulton L."/>
            <person name="Fulton B."/>
            <person name="Courtney L."/>
            <person name="Fronick C."/>
            <person name="Harrison M."/>
            <person name="Strong C."/>
            <person name="Farmer C."/>
            <person name="Delahaunty K."/>
            <person name="Markovic C."/>
            <person name="Hall O."/>
            <person name="Minx P."/>
            <person name="Tomlinson C."/>
            <person name="Mitreva M."/>
            <person name="Hou S."/>
            <person name="Chen J."/>
            <person name="Wollam A."/>
            <person name="Pepin K.H."/>
            <person name="Johnson M."/>
            <person name="Bhonagiri V."/>
            <person name="Zhang X."/>
            <person name="Suruliraj S."/>
            <person name="Warren W."/>
            <person name="Chinwalla A."/>
            <person name="Mardis E.R."/>
            <person name="Wilson R.K."/>
        </authorList>
    </citation>
    <scope>NUCLEOTIDE SEQUENCE [LARGE SCALE GENOMIC DNA]</scope>
    <source>
        <strain evidence="2 3">YIT 11816</strain>
    </source>
</reference>